<reference evidence="4" key="1">
    <citation type="submission" date="2022-06" db="EMBL/GenBank/DDBJ databases">
        <authorList>
            <person name="Berger JAMES D."/>
            <person name="Berger JAMES D."/>
        </authorList>
    </citation>
    <scope>NUCLEOTIDE SEQUENCE [LARGE SCALE GENOMIC DNA]</scope>
</reference>
<feature type="repeat" description="WD" evidence="3">
    <location>
        <begin position="387"/>
        <end position="422"/>
    </location>
</feature>
<dbReference type="Gene3D" id="2.130.10.10">
    <property type="entry name" value="YVTN repeat-like/Quinoprotein amine dehydrogenase"/>
    <property type="match status" value="2"/>
</dbReference>
<dbReference type="SMART" id="SM00320">
    <property type="entry name" value="WD40"/>
    <property type="match status" value="5"/>
</dbReference>
<protein>
    <recommendedName>
        <fullName evidence="6">WD_REPEATS_REGION domain-containing protein</fullName>
    </recommendedName>
</protein>
<dbReference type="Pfam" id="PF00400">
    <property type="entry name" value="WD40"/>
    <property type="match status" value="3"/>
</dbReference>
<dbReference type="PANTHER" id="PTHR47822">
    <property type="entry name" value="CARBOHYDRATE BINDING DOMAIN CONTAINING PROTEIN"/>
    <property type="match status" value="1"/>
</dbReference>
<evidence type="ECO:0000313" key="4">
    <source>
        <dbReference type="Proteomes" id="UP000050795"/>
    </source>
</evidence>
<dbReference type="AlphaFoldDB" id="A0AA85J0Q7"/>
<dbReference type="PROSITE" id="PS50082">
    <property type="entry name" value="WD_REPEATS_2"/>
    <property type="match status" value="1"/>
</dbReference>
<reference evidence="5" key="2">
    <citation type="submission" date="2023-11" db="UniProtKB">
        <authorList>
            <consortium name="WormBaseParasite"/>
        </authorList>
    </citation>
    <scope>IDENTIFICATION</scope>
</reference>
<dbReference type="InterPro" id="IPR019775">
    <property type="entry name" value="WD40_repeat_CS"/>
</dbReference>
<dbReference type="SUPFAM" id="SSF50978">
    <property type="entry name" value="WD40 repeat-like"/>
    <property type="match status" value="1"/>
</dbReference>
<dbReference type="PROSITE" id="PS50294">
    <property type="entry name" value="WD_REPEATS_REGION"/>
    <property type="match status" value="1"/>
</dbReference>
<evidence type="ECO:0000313" key="5">
    <source>
        <dbReference type="WBParaSite" id="TREG1_121790.1"/>
    </source>
</evidence>
<proteinExistence type="predicted"/>
<evidence type="ECO:0000256" key="2">
    <source>
        <dbReference type="ARBA" id="ARBA00022737"/>
    </source>
</evidence>
<dbReference type="InterPro" id="IPR001680">
    <property type="entry name" value="WD40_rpt"/>
</dbReference>
<evidence type="ECO:0000256" key="1">
    <source>
        <dbReference type="ARBA" id="ARBA00022574"/>
    </source>
</evidence>
<dbReference type="InterPro" id="IPR036322">
    <property type="entry name" value="WD40_repeat_dom_sf"/>
</dbReference>
<dbReference type="WBParaSite" id="TREG1_121790.1">
    <property type="protein sequence ID" value="TREG1_121790.1"/>
    <property type="gene ID" value="TREG1_121790"/>
</dbReference>
<dbReference type="PANTHER" id="PTHR47822:SF3">
    <property type="entry name" value="ANAPHASE-PROMOTING COMPLEX SUBUNIT 4-LIKE WD40 DOMAIN-CONTAINING PROTEIN"/>
    <property type="match status" value="1"/>
</dbReference>
<organism evidence="4 5">
    <name type="scientific">Trichobilharzia regenti</name>
    <name type="common">Nasal bird schistosome</name>
    <dbReference type="NCBI Taxonomy" id="157069"/>
    <lineage>
        <taxon>Eukaryota</taxon>
        <taxon>Metazoa</taxon>
        <taxon>Spiralia</taxon>
        <taxon>Lophotrochozoa</taxon>
        <taxon>Platyhelminthes</taxon>
        <taxon>Trematoda</taxon>
        <taxon>Digenea</taxon>
        <taxon>Strigeidida</taxon>
        <taxon>Schistosomatoidea</taxon>
        <taxon>Schistosomatidae</taxon>
        <taxon>Trichobilharzia</taxon>
    </lineage>
</organism>
<dbReference type="Proteomes" id="UP000050795">
    <property type="component" value="Unassembled WGS sequence"/>
</dbReference>
<dbReference type="InterPro" id="IPR015943">
    <property type="entry name" value="WD40/YVTN_repeat-like_dom_sf"/>
</dbReference>
<accession>A0AA85J0Q7</accession>
<keyword evidence="1 3" id="KW-0853">WD repeat</keyword>
<evidence type="ECO:0008006" key="6">
    <source>
        <dbReference type="Google" id="ProtNLM"/>
    </source>
</evidence>
<keyword evidence="2" id="KW-0677">Repeat</keyword>
<evidence type="ECO:0000256" key="3">
    <source>
        <dbReference type="PROSITE-ProRule" id="PRU00221"/>
    </source>
</evidence>
<keyword evidence="4" id="KW-1185">Reference proteome</keyword>
<sequence length="601" mass="67357">MARRHLESALAAGAFMEYGIAPCFRFTRIRFVRHCFPPNYDCPNKFAELTIDGNDVDDSDKLINERVNTYDNTYIVTKCNCFGLENLKKPLNDDDNDDLDRDTYIRDKQLIVSSGDCEDVNKHDTTACRLHMRDYLKRQPWRRLQDDYAIHAIQFSIDGKYILAGSANTSIRVIQTSDGIQRILPRPSKWTLGMPVTAIRFMPTKYEWAVACNSHGEVFSFQPDSEGFETLFTEPQQTYTLDMSPDGLELATGGTDRRIRIYALQPGGVIGLPYEITDETSYNMSKGYHMPGSIKRSLIETARNKNYEILNNAVERSRSNYPGGRPDQIVDITVKPYSVIQCYSTSETSQLSIHEPAAFYSYYQQQNPLAIPSLREYVATSPGINITEGHSMRIMALKYHPNKSAMLISAGWDNLVKIWDTRQQTGPVFQIYGPHIASPDGLDIHDNYLLTASWRGKQSLEIWDFRVLTSSTGKAKTFHLHSNNPSSLMDIGDYSKSNPPLSCRNPQEGPAEVLPMSGSVWGEHGMGDSGEYLYAARFLPCRAVVAGGSGFRQIRVIGRDTHLPIVRIPTDSVVQTIDTALDGRYVSAGCSSGTVTLIALA</sequence>
<name>A0AA85J0Q7_TRIRE</name>
<dbReference type="PROSITE" id="PS00678">
    <property type="entry name" value="WD_REPEATS_1"/>
    <property type="match status" value="1"/>
</dbReference>